<name>A0A6A3PHA4_9STRA</name>
<gene>
    <name evidence="1" type="ORF">PF007_g31382</name>
</gene>
<evidence type="ECO:0000313" key="1">
    <source>
        <dbReference type="EMBL" id="KAE9058203.1"/>
    </source>
</evidence>
<evidence type="ECO:0000313" key="2">
    <source>
        <dbReference type="Proteomes" id="UP000441208"/>
    </source>
</evidence>
<dbReference type="AlphaFoldDB" id="A0A6A3PHA4"/>
<dbReference type="Proteomes" id="UP000441208">
    <property type="component" value="Unassembled WGS sequence"/>
</dbReference>
<comment type="caution">
    <text evidence="1">The sequence shown here is derived from an EMBL/GenBank/DDBJ whole genome shotgun (WGS) entry which is preliminary data.</text>
</comment>
<reference evidence="1 2" key="1">
    <citation type="submission" date="2018-08" db="EMBL/GenBank/DDBJ databases">
        <title>Genomic investigation of the strawberry pathogen Phytophthora fragariae indicates pathogenicity is determined by transcriptional variation in three key races.</title>
        <authorList>
            <person name="Adams T.M."/>
            <person name="Armitage A.D."/>
            <person name="Sobczyk M.K."/>
            <person name="Bates H.J."/>
            <person name="Dunwell J.M."/>
            <person name="Nellist C.F."/>
            <person name="Harrison R.J."/>
        </authorList>
    </citation>
    <scope>NUCLEOTIDE SEQUENCE [LARGE SCALE GENOMIC DNA]</scope>
    <source>
        <strain evidence="1 2">NOV-71</strain>
    </source>
</reference>
<protein>
    <submittedName>
        <fullName evidence="1">Uncharacterized protein</fullName>
    </submittedName>
</protein>
<organism evidence="1 2">
    <name type="scientific">Phytophthora fragariae</name>
    <dbReference type="NCBI Taxonomy" id="53985"/>
    <lineage>
        <taxon>Eukaryota</taxon>
        <taxon>Sar</taxon>
        <taxon>Stramenopiles</taxon>
        <taxon>Oomycota</taxon>
        <taxon>Peronosporomycetes</taxon>
        <taxon>Peronosporales</taxon>
        <taxon>Peronosporaceae</taxon>
        <taxon>Phytophthora</taxon>
    </lineage>
</organism>
<dbReference type="EMBL" id="QXFZ01006684">
    <property type="protein sequence ID" value="KAE9058203.1"/>
    <property type="molecule type" value="Genomic_DNA"/>
</dbReference>
<accession>A0A6A3PHA4</accession>
<proteinExistence type="predicted"/>
<sequence length="83" mass="8733">MFVAAGVGRVLSGVHELLRRLGILYDKHRSQEARSRRGSSAFVGGDWVAERAKRWGAAGSFGGRRACVGVVKASSNVSVSSSG</sequence>